<evidence type="ECO:0000313" key="1">
    <source>
        <dbReference type="EMBL" id="MBE0370134.1"/>
    </source>
</evidence>
<dbReference type="EMBL" id="AQGV01000015">
    <property type="protein sequence ID" value="MBE0370134.1"/>
    <property type="molecule type" value="Genomic_DNA"/>
</dbReference>
<evidence type="ECO:0008006" key="3">
    <source>
        <dbReference type="Google" id="ProtNLM"/>
    </source>
</evidence>
<comment type="caution">
    <text evidence="1">The sequence shown here is derived from an EMBL/GenBank/DDBJ whole genome shotgun (WGS) entry which is preliminary data.</text>
</comment>
<reference evidence="1 2" key="1">
    <citation type="submission" date="2015-03" db="EMBL/GenBank/DDBJ databases">
        <title>Genome sequence of Pseudoalteromonas aurantia.</title>
        <authorList>
            <person name="Xie B.-B."/>
            <person name="Rong J.-C."/>
            <person name="Qin Q.-L."/>
            <person name="Zhang Y.-Z."/>
        </authorList>
    </citation>
    <scope>NUCLEOTIDE SEQUENCE [LARGE SCALE GENOMIC DNA]</scope>
    <source>
        <strain evidence="1 2">208</strain>
    </source>
</reference>
<keyword evidence="2" id="KW-1185">Reference proteome</keyword>
<gene>
    <name evidence="1" type="ORF">PAUR_b0096</name>
</gene>
<dbReference type="Proteomes" id="UP000615755">
    <property type="component" value="Unassembled WGS sequence"/>
</dbReference>
<proteinExistence type="predicted"/>
<sequence length="49" mass="5869">MGKLLLKTMYIRLDVWVNTHASKKTMRVMNELNRVNLETKYYAHSTRRG</sequence>
<accession>A0ABR9EGS1</accession>
<evidence type="ECO:0000313" key="2">
    <source>
        <dbReference type="Proteomes" id="UP000615755"/>
    </source>
</evidence>
<protein>
    <recommendedName>
        <fullName evidence="3">Integrase</fullName>
    </recommendedName>
</protein>
<name>A0ABR9EGS1_9GAMM</name>
<organism evidence="1 2">
    <name type="scientific">Pseudoalteromonas aurantia 208</name>
    <dbReference type="NCBI Taxonomy" id="1314867"/>
    <lineage>
        <taxon>Bacteria</taxon>
        <taxon>Pseudomonadati</taxon>
        <taxon>Pseudomonadota</taxon>
        <taxon>Gammaproteobacteria</taxon>
        <taxon>Alteromonadales</taxon>
        <taxon>Pseudoalteromonadaceae</taxon>
        <taxon>Pseudoalteromonas</taxon>
    </lineage>
</organism>